<dbReference type="Pfam" id="PF00855">
    <property type="entry name" value="PWWP"/>
    <property type="match status" value="1"/>
</dbReference>
<reference evidence="3" key="1">
    <citation type="journal article" date="2023" name="bioRxiv">
        <title>Improved chromosome-level genome assembly for marigold (Tagetes erecta).</title>
        <authorList>
            <person name="Jiang F."/>
            <person name="Yuan L."/>
            <person name="Wang S."/>
            <person name="Wang H."/>
            <person name="Xu D."/>
            <person name="Wang A."/>
            <person name="Fan W."/>
        </authorList>
    </citation>
    <scope>NUCLEOTIDE SEQUENCE</scope>
    <source>
        <strain evidence="3">WSJ</strain>
        <tissue evidence="3">Leaf</tissue>
    </source>
</reference>
<dbReference type="SMART" id="SM00293">
    <property type="entry name" value="PWWP"/>
    <property type="match status" value="1"/>
</dbReference>
<evidence type="ECO:0000313" key="3">
    <source>
        <dbReference type="EMBL" id="KAK1434503.1"/>
    </source>
</evidence>
<accession>A0AAD8L4P4</accession>
<dbReference type="SUPFAM" id="SSF63748">
    <property type="entry name" value="Tudor/PWWP/MBT"/>
    <property type="match status" value="1"/>
</dbReference>
<organism evidence="3 4">
    <name type="scientific">Tagetes erecta</name>
    <name type="common">African marigold</name>
    <dbReference type="NCBI Taxonomy" id="13708"/>
    <lineage>
        <taxon>Eukaryota</taxon>
        <taxon>Viridiplantae</taxon>
        <taxon>Streptophyta</taxon>
        <taxon>Embryophyta</taxon>
        <taxon>Tracheophyta</taxon>
        <taxon>Spermatophyta</taxon>
        <taxon>Magnoliopsida</taxon>
        <taxon>eudicotyledons</taxon>
        <taxon>Gunneridae</taxon>
        <taxon>Pentapetalae</taxon>
        <taxon>asterids</taxon>
        <taxon>campanulids</taxon>
        <taxon>Asterales</taxon>
        <taxon>Asteraceae</taxon>
        <taxon>Asteroideae</taxon>
        <taxon>Heliantheae alliance</taxon>
        <taxon>Tageteae</taxon>
        <taxon>Tagetes</taxon>
    </lineage>
</organism>
<dbReference type="InterPro" id="IPR000313">
    <property type="entry name" value="PWWP_dom"/>
</dbReference>
<feature type="region of interest" description="Disordered" evidence="1">
    <location>
        <begin position="430"/>
        <end position="462"/>
    </location>
</feature>
<sequence length="906" mass="100167">MIVKPSINSHGFEVGDMVWAKMKPNTWWPGQVYSEDFATPLVRQSKRDCLLLVSLFGSSSYSWFGSSELIPFDSNYADKYQQIDSKTFVRAVEDATNEVSRMSGLGLCCMCGNKQKFRETNVQGFYSVDVAGFDGDFGGVYSIDAIAKARDSFRPKVTIEFLTRLALEPSVSEHVDIDFVKNKATIMSYRTAVYKCFDHVRASVQEPPPGKTSFKAPLSGKVVFADSLAKVRNTAKLKGHAEKDPTNAAGEFTLKDESFADTPPAFNNACLEVSTSVVESSTSSSVAEVDLAKVMCADDEKRTLQEVEDIKVITQDDFASPGRHKIVDVQTPISVLEKVKISDSPVREVGLGKFLVKKVLAEKTGQPEGPQRSDGNYETDVSRMLGDLLSLAVDPFNTDNRGSHIKGRKVFLRFRSLVFQKSQNFSLTLSSGKPNACKSSEDSLEVPPVKPQDGLKRGPTDRHEATAVAKRKKVVDTRNMMAPEPTMLMIKIPLGGSLPSVSELEAKFTRYGPMDHSATHIFPNTFLCQVVFRHRAHAQAAHRFVVGSSSLFGNTYVKCRLKEVGDVGAVEPEPPVKVPKDHHQPAMGNTAKPKDHAKKEESEHSRVLSDLHSLAVDPFNTVNRGSRVEVKKAFLRFRSLVFQNSQNFPLPLAAGEPNASKSFEDSLEVPPVKRLLKRGLSDHQDVMTIAKRKKFGDIQKLTKETKGMMKIDEPPTVDMKQALKKPGAEFMKKTDQGAPGPTMLMIKFPKGGSLPSYNELKARFVRYGPMDHSATHIFWNTFSCQVVFRHKVHAQAAYGFVVGSSSFFGNKGVKCSLMEVRADPEPPVEVTTEDHQHPDMDVRPPPSVFQTASSVQHKSILNRPLSAPLMTPNTDVAQQMLILLTRCNDVVTAICSVLGYTPYHPL</sequence>
<feature type="domain" description="PWWP" evidence="2">
    <location>
        <begin position="14"/>
        <end position="75"/>
    </location>
</feature>
<protein>
    <recommendedName>
        <fullName evidence="2">PWWP domain-containing protein</fullName>
    </recommendedName>
</protein>
<dbReference type="Proteomes" id="UP001229421">
    <property type="component" value="Unassembled WGS sequence"/>
</dbReference>
<dbReference type="CDD" id="cd05162">
    <property type="entry name" value="PWWP"/>
    <property type="match status" value="1"/>
</dbReference>
<dbReference type="EMBL" id="JAUHHV010000001">
    <property type="protein sequence ID" value="KAK1434503.1"/>
    <property type="molecule type" value="Genomic_DNA"/>
</dbReference>
<dbReference type="PANTHER" id="PTHR10688">
    <property type="entry name" value="PWWP DOMAIN-CONTAINING PROTEIN"/>
    <property type="match status" value="1"/>
</dbReference>
<proteinExistence type="predicted"/>
<keyword evidence="4" id="KW-1185">Reference proteome</keyword>
<dbReference type="InterPro" id="IPR052657">
    <property type="entry name" value="PDP_family_Arabidopsis"/>
</dbReference>
<evidence type="ECO:0000313" key="4">
    <source>
        <dbReference type="Proteomes" id="UP001229421"/>
    </source>
</evidence>
<evidence type="ECO:0000256" key="1">
    <source>
        <dbReference type="SAM" id="MobiDB-lite"/>
    </source>
</evidence>
<name>A0AAD8L4P4_TARER</name>
<evidence type="ECO:0000259" key="2">
    <source>
        <dbReference type="PROSITE" id="PS50812"/>
    </source>
</evidence>
<feature type="region of interest" description="Disordered" evidence="1">
    <location>
        <begin position="570"/>
        <end position="603"/>
    </location>
</feature>
<dbReference type="Gene3D" id="2.30.30.140">
    <property type="match status" value="1"/>
</dbReference>
<dbReference type="PANTHER" id="PTHR10688:SF15">
    <property type="entry name" value="PWWP DOMAIN-CONTAINING PROTEIN"/>
    <property type="match status" value="1"/>
</dbReference>
<dbReference type="PROSITE" id="PS50812">
    <property type="entry name" value="PWWP"/>
    <property type="match status" value="1"/>
</dbReference>
<feature type="compositionally biased region" description="Basic and acidic residues" evidence="1">
    <location>
        <begin position="453"/>
        <end position="462"/>
    </location>
</feature>
<dbReference type="AlphaFoldDB" id="A0AAD8L4P4"/>
<gene>
    <name evidence="3" type="ORF">QVD17_00246</name>
</gene>
<comment type="caution">
    <text evidence="3">The sequence shown here is derived from an EMBL/GenBank/DDBJ whole genome shotgun (WGS) entry which is preliminary data.</text>
</comment>
<feature type="compositionally biased region" description="Basic and acidic residues" evidence="1">
    <location>
        <begin position="592"/>
        <end position="603"/>
    </location>
</feature>